<evidence type="ECO:0000256" key="9">
    <source>
        <dbReference type="PROSITE-ProRule" id="PRU00221"/>
    </source>
</evidence>
<dbReference type="PROSITE" id="PS50082">
    <property type="entry name" value="WD_REPEATS_2"/>
    <property type="match status" value="3"/>
</dbReference>
<keyword evidence="12" id="KW-1185">Reference proteome</keyword>
<dbReference type="RefSeq" id="XP_030838352.1">
    <property type="nucleotide sequence ID" value="XM_030982492.1"/>
</dbReference>
<dbReference type="GO" id="GO:0008270">
    <property type="term" value="F:zinc ion binding"/>
    <property type="evidence" value="ECO:0007669"/>
    <property type="project" value="UniProtKB-KW"/>
</dbReference>
<feature type="repeat" description="WD" evidence="9">
    <location>
        <begin position="242"/>
        <end position="283"/>
    </location>
</feature>
<dbReference type="Gene3D" id="2.130.10.10">
    <property type="entry name" value="YVTN repeat-like/Quinoprotein amine dehydrogenase"/>
    <property type="match status" value="2"/>
</dbReference>
<dbReference type="Proteomes" id="UP000007110">
    <property type="component" value="Unassembled WGS sequence"/>
</dbReference>
<reference evidence="11" key="2">
    <citation type="submission" date="2021-01" db="UniProtKB">
        <authorList>
            <consortium name="EnsemblMetazoa"/>
        </authorList>
    </citation>
    <scope>IDENTIFICATION</scope>
</reference>
<dbReference type="FunCoup" id="A0A7M7NLS2">
    <property type="interactions" value="1636"/>
</dbReference>
<dbReference type="SUPFAM" id="SSF50978">
    <property type="entry name" value="WD40 repeat-like"/>
    <property type="match status" value="1"/>
</dbReference>
<feature type="repeat" description="WD" evidence="9">
    <location>
        <begin position="199"/>
        <end position="232"/>
    </location>
</feature>
<dbReference type="InParanoid" id="A0A7M7NLS2"/>
<protein>
    <recommendedName>
        <fullName evidence="10">FYVE-type domain-containing protein</fullName>
    </recommendedName>
</protein>
<dbReference type="Pfam" id="PF00400">
    <property type="entry name" value="WD40"/>
    <property type="match status" value="3"/>
</dbReference>
<dbReference type="InterPro" id="IPR036322">
    <property type="entry name" value="WD40_repeat_dom_sf"/>
</dbReference>
<dbReference type="OMA" id="EIRCLRW"/>
<evidence type="ECO:0000256" key="3">
    <source>
        <dbReference type="ARBA" id="ARBA00022723"/>
    </source>
</evidence>
<dbReference type="OrthoDB" id="63070at2759"/>
<evidence type="ECO:0000313" key="11">
    <source>
        <dbReference type="EnsemblMetazoa" id="XP_030838352"/>
    </source>
</evidence>
<dbReference type="KEGG" id="spu:590921"/>
<evidence type="ECO:0000313" key="12">
    <source>
        <dbReference type="Proteomes" id="UP000007110"/>
    </source>
</evidence>
<evidence type="ECO:0000259" key="10">
    <source>
        <dbReference type="PROSITE" id="PS50178"/>
    </source>
</evidence>
<dbReference type="InterPro" id="IPR000306">
    <property type="entry name" value="Znf_FYVE"/>
</dbReference>
<dbReference type="InterPro" id="IPR017455">
    <property type="entry name" value="Znf_FYVE-rel"/>
</dbReference>
<dbReference type="PROSITE" id="PS50294">
    <property type="entry name" value="WD_REPEATS_REGION"/>
    <property type="match status" value="2"/>
</dbReference>
<dbReference type="FunFam" id="3.30.40.10:FF:000105">
    <property type="entry name" value="WD repeat and FYVE domain-containing protein 2"/>
    <property type="match status" value="1"/>
</dbReference>
<evidence type="ECO:0000256" key="1">
    <source>
        <dbReference type="ARBA" id="ARBA00004412"/>
    </source>
</evidence>
<name>A0A7M7NLS2_STRPU</name>
<dbReference type="PANTHER" id="PTHR46189">
    <property type="entry name" value="LD41958P"/>
    <property type="match status" value="1"/>
</dbReference>
<dbReference type="InterPro" id="IPR020472">
    <property type="entry name" value="WD40_PAC1"/>
</dbReference>
<dbReference type="GO" id="GO:0005769">
    <property type="term" value="C:early endosome"/>
    <property type="evidence" value="ECO:0000318"/>
    <property type="project" value="GO_Central"/>
</dbReference>
<dbReference type="InterPro" id="IPR019775">
    <property type="entry name" value="WD40_repeat_CS"/>
</dbReference>
<dbReference type="InterPro" id="IPR013083">
    <property type="entry name" value="Znf_RING/FYVE/PHD"/>
</dbReference>
<organism evidence="11 12">
    <name type="scientific">Strongylocentrotus purpuratus</name>
    <name type="common">Purple sea urchin</name>
    <dbReference type="NCBI Taxonomy" id="7668"/>
    <lineage>
        <taxon>Eukaryota</taxon>
        <taxon>Metazoa</taxon>
        <taxon>Echinodermata</taxon>
        <taxon>Eleutherozoa</taxon>
        <taxon>Echinozoa</taxon>
        <taxon>Echinoidea</taxon>
        <taxon>Euechinoidea</taxon>
        <taxon>Echinacea</taxon>
        <taxon>Camarodonta</taxon>
        <taxon>Echinidea</taxon>
        <taxon>Strongylocentrotidae</taxon>
        <taxon>Strongylocentrotus</taxon>
    </lineage>
</organism>
<evidence type="ECO:0000256" key="8">
    <source>
        <dbReference type="PROSITE-ProRule" id="PRU00091"/>
    </source>
</evidence>
<dbReference type="SMART" id="SM00064">
    <property type="entry name" value="FYVE"/>
    <property type="match status" value="1"/>
</dbReference>
<dbReference type="InterPro" id="IPR042234">
    <property type="entry name" value="WDFY1/WDFY2"/>
</dbReference>
<keyword evidence="5" id="KW-0967">Endosome</keyword>
<dbReference type="InterPro" id="IPR001680">
    <property type="entry name" value="WD40_rpt"/>
</dbReference>
<keyword evidence="3" id="KW-0479">Metal-binding</keyword>
<dbReference type="SMART" id="SM00320">
    <property type="entry name" value="WD40"/>
    <property type="match status" value="5"/>
</dbReference>
<evidence type="ECO:0000256" key="7">
    <source>
        <dbReference type="ARBA" id="ARBA00022833"/>
    </source>
</evidence>
<dbReference type="Gene3D" id="3.30.40.10">
    <property type="entry name" value="Zinc/RING finger domain, C3HC4 (zinc finger)"/>
    <property type="match status" value="1"/>
</dbReference>
<dbReference type="PROSITE" id="PS50178">
    <property type="entry name" value="ZF_FYVE"/>
    <property type="match status" value="1"/>
</dbReference>
<accession>A0A7M7NLS2</accession>
<dbReference type="PROSITE" id="PS00678">
    <property type="entry name" value="WD_REPEATS_1"/>
    <property type="match status" value="3"/>
</dbReference>
<dbReference type="PANTHER" id="PTHR46189:SF1">
    <property type="entry name" value="LD41958P"/>
    <property type="match status" value="1"/>
</dbReference>
<evidence type="ECO:0000256" key="4">
    <source>
        <dbReference type="ARBA" id="ARBA00022737"/>
    </source>
</evidence>
<reference evidence="12" key="1">
    <citation type="submission" date="2015-02" db="EMBL/GenBank/DDBJ databases">
        <title>Genome sequencing for Strongylocentrotus purpuratus.</title>
        <authorList>
            <person name="Murali S."/>
            <person name="Liu Y."/>
            <person name="Vee V."/>
            <person name="English A."/>
            <person name="Wang M."/>
            <person name="Skinner E."/>
            <person name="Han Y."/>
            <person name="Muzny D.M."/>
            <person name="Worley K.C."/>
            <person name="Gibbs R.A."/>
        </authorList>
    </citation>
    <scope>NUCLEOTIDE SEQUENCE</scope>
</reference>
<dbReference type="GeneID" id="590921"/>
<dbReference type="SUPFAM" id="SSF57903">
    <property type="entry name" value="FYVE/PHD zinc finger"/>
    <property type="match status" value="1"/>
</dbReference>
<keyword evidence="7" id="KW-0862">Zinc</keyword>
<keyword evidence="6 8" id="KW-0863">Zinc-finger</keyword>
<comment type="subcellular location">
    <subcellularLocation>
        <location evidence="1">Early endosome</location>
    </subcellularLocation>
</comment>
<dbReference type="Pfam" id="PF01363">
    <property type="entry name" value="FYVE"/>
    <property type="match status" value="1"/>
</dbReference>
<keyword evidence="2 9" id="KW-0853">WD repeat</keyword>
<dbReference type="InterPro" id="IPR011011">
    <property type="entry name" value="Znf_FYVE_PHD"/>
</dbReference>
<dbReference type="CDD" id="cd15718">
    <property type="entry name" value="FYVE_WDFY1_like"/>
    <property type="match status" value="1"/>
</dbReference>
<dbReference type="PRINTS" id="PR00320">
    <property type="entry name" value="GPROTEINBRPT"/>
</dbReference>
<sequence>MMAAEERPSTSRLKNRKPVLMNKLEGCGGKVNSAVIIPKEDGVISVSEDRTVRVWLKRDSGMYWPSICHSLPSPATCMEFSSETRRIFIGLESGVISEFSLSEDYNRLLFRRDYSAHSSLVAGIIFSVIAEFVLSVGRDKYFQWHCSESGRRLGGFRLDAWGTAVQFDEESKHAFIADYSGQITVLKVDDNDHQVITTLRGHSGSIRCLHWDGGRKLLFSGSFDQSIIAWDIGGRKGTAYELQGHLGKVDAVSYCGRSKHLFSGGDDGRVVVWDMDDRRIETPDWQESDVCQKCGDPFFWNFKEMWEKKTIGVRQHHCRKCGKALCDECCSKRTRLPTLGFEFEVRICDACLEDITDDDRVPMATFHDAKHNIISMHIDVVKGQMVTCGTDKVIKLWDISSIIF</sequence>
<keyword evidence="4" id="KW-0677">Repeat</keyword>
<feature type="domain" description="FYVE-type" evidence="10">
    <location>
        <begin position="285"/>
        <end position="356"/>
    </location>
</feature>
<evidence type="ECO:0000256" key="6">
    <source>
        <dbReference type="ARBA" id="ARBA00022771"/>
    </source>
</evidence>
<feature type="repeat" description="WD" evidence="9">
    <location>
        <begin position="24"/>
        <end position="55"/>
    </location>
</feature>
<dbReference type="EnsemblMetazoa" id="XM_030982492">
    <property type="protein sequence ID" value="XP_030838352"/>
    <property type="gene ID" value="LOC590921"/>
</dbReference>
<evidence type="ECO:0000256" key="2">
    <source>
        <dbReference type="ARBA" id="ARBA00022574"/>
    </source>
</evidence>
<proteinExistence type="predicted"/>
<dbReference type="AlphaFoldDB" id="A0A7M7NLS2"/>
<evidence type="ECO:0000256" key="5">
    <source>
        <dbReference type="ARBA" id="ARBA00022753"/>
    </source>
</evidence>
<dbReference type="InterPro" id="IPR015943">
    <property type="entry name" value="WD40/YVTN_repeat-like_dom_sf"/>
</dbReference>